<sequence length="100" mass="11013">MQAIEGDRVQVNETTERMCNCSWSKSDPDRPVRCVGASSTIVGSRRPNFVSRSDFLHATEVERAGKTGHVVTGTVGFITSSTAHMRSPLSRALQTENFRD</sequence>
<proteinExistence type="predicted"/>
<protein>
    <submittedName>
        <fullName evidence="1">Uncharacterized protein</fullName>
    </submittedName>
</protein>
<accession>A0AAV2NUG3</accession>
<evidence type="ECO:0000313" key="2">
    <source>
        <dbReference type="Proteomes" id="UP001497644"/>
    </source>
</evidence>
<reference evidence="1" key="1">
    <citation type="submission" date="2024-04" db="EMBL/GenBank/DDBJ databases">
        <authorList>
            <consortium name="Molecular Ecology Group"/>
        </authorList>
    </citation>
    <scope>NUCLEOTIDE SEQUENCE</scope>
</reference>
<evidence type="ECO:0000313" key="1">
    <source>
        <dbReference type="EMBL" id="CAL1684170.1"/>
    </source>
</evidence>
<dbReference type="Proteomes" id="UP001497644">
    <property type="component" value="Chromosome 5"/>
</dbReference>
<dbReference type="AlphaFoldDB" id="A0AAV2NUG3"/>
<gene>
    <name evidence="1" type="ORF">LPLAT_LOCUS9846</name>
</gene>
<organism evidence="1 2">
    <name type="scientific">Lasius platythorax</name>
    <dbReference type="NCBI Taxonomy" id="488582"/>
    <lineage>
        <taxon>Eukaryota</taxon>
        <taxon>Metazoa</taxon>
        <taxon>Ecdysozoa</taxon>
        <taxon>Arthropoda</taxon>
        <taxon>Hexapoda</taxon>
        <taxon>Insecta</taxon>
        <taxon>Pterygota</taxon>
        <taxon>Neoptera</taxon>
        <taxon>Endopterygota</taxon>
        <taxon>Hymenoptera</taxon>
        <taxon>Apocrita</taxon>
        <taxon>Aculeata</taxon>
        <taxon>Formicoidea</taxon>
        <taxon>Formicidae</taxon>
        <taxon>Formicinae</taxon>
        <taxon>Lasius</taxon>
        <taxon>Lasius</taxon>
    </lineage>
</organism>
<dbReference type="EMBL" id="OZ034828">
    <property type="protein sequence ID" value="CAL1684170.1"/>
    <property type="molecule type" value="Genomic_DNA"/>
</dbReference>
<name>A0AAV2NUG3_9HYME</name>
<keyword evidence="2" id="KW-1185">Reference proteome</keyword>